<protein>
    <submittedName>
        <fullName evidence="1">Uncharacterized protein</fullName>
    </submittedName>
</protein>
<reference evidence="1" key="1">
    <citation type="journal article" date="2020" name="Nature">
        <title>Giant virus diversity and host interactions through global metagenomics.</title>
        <authorList>
            <person name="Schulz F."/>
            <person name="Roux S."/>
            <person name="Paez-Espino D."/>
            <person name="Jungbluth S."/>
            <person name="Walsh D.A."/>
            <person name="Denef V.J."/>
            <person name="McMahon K.D."/>
            <person name="Konstantinidis K.T."/>
            <person name="Eloe-Fadrosh E.A."/>
            <person name="Kyrpides N.C."/>
            <person name="Woyke T."/>
        </authorList>
    </citation>
    <scope>NUCLEOTIDE SEQUENCE</scope>
    <source>
        <strain evidence="1">GVMAG-M-3300024261-8</strain>
    </source>
</reference>
<sequence length="552" mass="59343">MKLNMKFKMTPLVVFMILLIVLVLSMFIGSSIREGHSNGLMKKKVNEYSTTKELHILNENILFDNTNGNLVEVQGQDASGNDVSGDIFITPRSGSVTYYTDGTDETSNASVTMGTVSPSHASWEYPSQTTNMSDKNVYYIGWGEQTYLMVLNKDENKLTGAYLFDGKKKNASDKTETPIMLSHYRALSNSSNNSLVSEPLYSEDRDVYQIAENVKYDFKTGDLIVKTGSDEINIYRRGEGLITTDAEIIKQRTNLSMSEFEPIYALDERGQNIVVYLPYKQNTMVVLLGFEGSASEVLVIKSITKFSEKGTEGPDGKPILELKSQSGSATEIDAEAKETTPDVTSEDYILKTQIVPPVCPTCPSCPKEITCTNCGGQGGSGTMGTDGKSLVKEDKKDFGSTIQKSAGGIVSGAGDVAGKTVGAVGDVAGKTVGTVGDVAGKTIGTVGDVAGKTIDTADDLIRDTAGTASGLVKDTASGIAGLFRMNPTGVKEKKEKQDIVPGLQNGLGTRTQNTALPSKNHRTAEFDYMGAVPQKKPSQYMPITADFSAFAR</sequence>
<dbReference type="EMBL" id="MN740240">
    <property type="protein sequence ID" value="QHT95410.1"/>
    <property type="molecule type" value="Genomic_DNA"/>
</dbReference>
<accession>A0A6C0IS47</accession>
<evidence type="ECO:0000313" key="1">
    <source>
        <dbReference type="EMBL" id="QHT95410.1"/>
    </source>
</evidence>
<proteinExistence type="predicted"/>
<name>A0A6C0IS47_9ZZZZ</name>
<organism evidence="1">
    <name type="scientific">viral metagenome</name>
    <dbReference type="NCBI Taxonomy" id="1070528"/>
    <lineage>
        <taxon>unclassified sequences</taxon>
        <taxon>metagenomes</taxon>
        <taxon>organismal metagenomes</taxon>
    </lineage>
</organism>
<dbReference type="AlphaFoldDB" id="A0A6C0IS47"/>